<evidence type="ECO:0000313" key="3">
    <source>
        <dbReference type="EMBL" id="NGN64449.1"/>
    </source>
</evidence>
<dbReference type="EMBL" id="JAAKZV010000035">
    <property type="protein sequence ID" value="NGN64449.1"/>
    <property type="molecule type" value="Genomic_DNA"/>
</dbReference>
<evidence type="ECO:0000313" key="4">
    <source>
        <dbReference type="Proteomes" id="UP000481583"/>
    </source>
</evidence>
<accession>A0A6G4TWR9</accession>
<dbReference type="Gene3D" id="1.10.10.2840">
    <property type="entry name" value="PucR C-terminal helix-turn-helix domain"/>
    <property type="match status" value="1"/>
</dbReference>
<dbReference type="InterPro" id="IPR042070">
    <property type="entry name" value="PucR_C-HTH_sf"/>
</dbReference>
<protein>
    <submittedName>
        <fullName evidence="3">PucR family transcriptional regulator</fullName>
    </submittedName>
</protein>
<evidence type="ECO:0000259" key="2">
    <source>
        <dbReference type="Pfam" id="PF25906"/>
    </source>
</evidence>
<dbReference type="Pfam" id="PF13556">
    <property type="entry name" value="HTH_30"/>
    <property type="match status" value="1"/>
</dbReference>
<comment type="caution">
    <text evidence="3">The sequence shown here is derived from an EMBL/GenBank/DDBJ whole genome shotgun (WGS) entry which is preliminary data.</text>
</comment>
<name>A0A6G4TWR9_9ACTN</name>
<dbReference type="RefSeq" id="WP_165235800.1">
    <property type="nucleotide sequence ID" value="NZ_JAAKZV010000035.1"/>
</dbReference>
<dbReference type="Proteomes" id="UP000481583">
    <property type="component" value="Unassembled WGS sequence"/>
</dbReference>
<proteinExistence type="predicted"/>
<dbReference type="Pfam" id="PF25906">
    <property type="entry name" value="PucR-like_N"/>
    <property type="match status" value="1"/>
</dbReference>
<dbReference type="AlphaFoldDB" id="A0A6G4TWR9"/>
<gene>
    <name evidence="3" type="ORF">G5C51_11110</name>
</gene>
<evidence type="ECO:0000259" key="1">
    <source>
        <dbReference type="Pfam" id="PF13556"/>
    </source>
</evidence>
<dbReference type="InterPro" id="IPR058663">
    <property type="entry name" value="PucR-like_N"/>
</dbReference>
<sequence>MTSFASSGLPLPRSPWRELPAALAPVLRSRIEESTTDMVQAIRREIGGYRHPVSSAVGRDLTVAVRAAATQFADLIEDPDAPQEHYAAAFRRLGRLEYANGRALDDLHASYLVGARVACRGYVAAARAAGLPGDIAVPLSEAVLTHVHAMARESTRGYEEARARSGDEVQRNRRTLAGRLLERRPDPAGEPLDHLARRARWPLPRTLACVTLRPATELPPELPGLDDDILTLFRGGELHLIVPDITAADGARLARLRTTVDGRGAVLGPSVAPQQAWVSLHCARLALRRLQRPGDPRLLVAADHLGELHLLGGAHVGRLLADQVLAPLGTLPEGKAERLADTLDALLMSEGRTAPEVAAALGIHAQTARNRLRQLTALFGDRLADPGFRLDALIALRTKAVLRATEPA</sequence>
<dbReference type="InterPro" id="IPR025736">
    <property type="entry name" value="PucR_C-HTH_dom"/>
</dbReference>
<reference evidence="3 4" key="1">
    <citation type="submission" date="2020-02" db="EMBL/GenBank/DDBJ databases">
        <title>Whole-genome analyses of novel actinobacteria.</title>
        <authorList>
            <person name="Sahin N."/>
        </authorList>
    </citation>
    <scope>NUCLEOTIDE SEQUENCE [LARGE SCALE GENOMIC DNA]</scope>
    <source>
        <strain evidence="3 4">A7024</strain>
    </source>
</reference>
<keyword evidence="4" id="KW-1185">Reference proteome</keyword>
<feature type="domain" description="PucR C-terminal helix-turn-helix" evidence="1">
    <location>
        <begin position="339"/>
        <end position="397"/>
    </location>
</feature>
<organism evidence="3 4">
    <name type="scientific">Streptomyces coryli</name>
    <dbReference type="NCBI Taxonomy" id="1128680"/>
    <lineage>
        <taxon>Bacteria</taxon>
        <taxon>Bacillati</taxon>
        <taxon>Actinomycetota</taxon>
        <taxon>Actinomycetes</taxon>
        <taxon>Kitasatosporales</taxon>
        <taxon>Streptomycetaceae</taxon>
        <taxon>Streptomyces</taxon>
    </lineage>
</organism>
<feature type="domain" description="PucR-like N-terminal" evidence="2">
    <location>
        <begin position="16"/>
        <end position="178"/>
    </location>
</feature>